<gene>
    <name evidence="1" type="ORF">TKK_014804</name>
</gene>
<accession>A0ABD2WAY0</accession>
<protein>
    <submittedName>
        <fullName evidence="1">Uncharacterized protein</fullName>
    </submittedName>
</protein>
<evidence type="ECO:0000313" key="2">
    <source>
        <dbReference type="Proteomes" id="UP001627154"/>
    </source>
</evidence>
<proteinExistence type="predicted"/>
<evidence type="ECO:0000313" key="1">
    <source>
        <dbReference type="EMBL" id="KAL3390260.1"/>
    </source>
</evidence>
<dbReference type="Proteomes" id="UP001627154">
    <property type="component" value="Unassembled WGS sequence"/>
</dbReference>
<dbReference type="AlphaFoldDB" id="A0ABD2WAY0"/>
<dbReference type="EMBL" id="JBJJXI010000120">
    <property type="protein sequence ID" value="KAL3390260.1"/>
    <property type="molecule type" value="Genomic_DNA"/>
</dbReference>
<comment type="caution">
    <text evidence="1">The sequence shown here is derived from an EMBL/GenBank/DDBJ whole genome shotgun (WGS) entry which is preliminary data.</text>
</comment>
<organism evidence="1 2">
    <name type="scientific">Trichogramma kaykai</name>
    <dbReference type="NCBI Taxonomy" id="54128"/>
    <lineage>
        <taxon>Eukaryota</taxon>
        <taxon>Metazoa</taxon>
        <taxon>Ecdysozoa</taxon>
        <taxon>Arthropoda</taxon>
        <taxon>Hexapoda</taxon>
        <taxon>Insecta</taxon>
        <taxon>Pterygota</taxon>
        <taxon>Neoptera</taxon>
        <taxon>Endopterygota</taxon>
        <taxon>Hymenoptera</taxon>
        <taxon>Apocrita</taxon>
        <taxon>Proctotrupomorpha</taxon>
        <taxon>Chalcidoidea</taxon>
        <taxon>Trichogrammatidae</taxon>
        <taxon>Trichogramma</taxon>
    </lineage>
</organism>
<name>A0ABD2WAY0_9HYME</name>
<reference evidence="1 2" key="1">
    <citation type="journal article" date="2024" name="bioRxiv">
        <title>A reference genome for Trichogramma kaykai: A tiny desert-dwelling parasitoid wasp with competing sex-ratio distorters.</title>
        <authorList>
            <person name="Culotta J."/>
            <person name="Lindsey A.R."/>
        </authorList>
    </citation>
    <scope>NUCLEOTIDE SEQUENCE [LARGE SCALE GENOMIC DNA]</scope>
    <source>
        <strain evidence="1 2">KSX58</strain>
    </source>
</reference>
<sequence length="73" mass="7708">MIVRKRSRITAIDFGGNKDRLEIGVGAAARSATTATTTTPTCCCVSRAAQRPPILDVCIVSSVSAANDHDYLL</sequence>
<keyword evidence="2" id="KW-1185">Reference proteome</keyword>